<dbReference type="Gene3D" id="2.20.25.10">
    <property type="match status" value="1"/>
</dbReference>
<evidence type="ECO:0000313" key="8">
    <source>
        <dbReference type="Proteomes" id="UP000002630"/>
    </source>
</evidence>
<dbReference type="InterPro" id="IPR002931">
    <property type="entry name" value="Transglutaminase-like"/>
</dbReference>
<feature type="domain" description="Thioredoxin" evidence="5">
    <location>
        <begin position="1"/>
        <end position="106"/>
    </location>
</feature>
<dbReference type="SUPFAM" id="SSF54001">
    <property type="entry name" value="Cysteine proteinases"/>
    <property type="match status" value="1"/>
</dbReference>
<dbReference type="EMBL" id="FN648026">
    <property type="protein sequence ID" value="CBJ29380.1"/>
    <property type="molecule type" value="Genomic_DNA"/>
</dbReference>
<dbReference type="eggNOG" id="KOG0908">
    <property type="taxonomic scope" value="Eukaryota"/>
</dbReference>
<evidence type="ECO:0000259" key="6">
    <source>
        <dbReference type="PROSITE" id="PS51752"/>
    </source>
</evidence>
<evidence type="ECO:0000256" key="4">
    <source>
        <dbReference type="SAM" id="MobiDB-lite"/>
    </source>
</evidence>
<proteinExistence type="inferred from homology"/>
<dbReference type="CDD" id="cd09212">
    <property type="entry name" value="PUB"/>
    <property type="match status" value="1"/>
</dbReference>
<dbReference type="GO" id="GO:0005829">
    <property type="term" value="C:cytosol"/>
    <property type="evidence" value="ECO:0007669"/>
    <property type="project" value="TreeGrafter"/>
</dbReference>
<evidence type="ECO:0000256" key="3">
    <source>
        <dbReference type="ARBA" id="ARBA00022833"/>
    </source>
</evidence>
<dbReference type="SUPFAM" id="SSF143503">
    <property type="entry name" value="PUG domain-like"/>
    <property type="match status" value="1"/>
</dbReference>
<accession>D7FKH8</accession>
<dbReference type="GO" id="GO:0005634">
    <property type="term" value="C:nucleus"/>
    <property type="evidence" value="ECO:0007669"/>
    <property type="project" value="TreeGrafter"/>
</dbReference>
<evidence type="ECO:0000256" key="1">
    <source>
        <dbReference type="ARBA" id="ARBA00009390"/>
    </source>
</evidence>
<dbReference type="PROSITE" id="PS51752">
    <property type="entry name" value="JACALIN_LECTIN"/>
    <property type="match status" value="1"/>
</dbReference>
<dbReference type="Pfam" id="PF01419">
    <property type="entry name" value="Jacalin"/>
    <property type="match status" value="1"/>
</dbReference>
<dbReference type="Pfam" id="PF01841">
    <property type="entry name" value="Transglut_core"/>
    <property type="match status" value="1"/>
</dbReference>
<feature type="domain" description="Jacalin-type lectin" evidence="6">
    <location>
        <begin position="1018"/>
        <end position="1165"/>
    </location>
</feature>
<feature type="compositionally biased region" description="Low complexity" evidence="4">
    <location>
        <begin position="1216"/>
        <end position="1225"/>
    </location>
</feature>
<dbReference type="InterPro" id="IPR050883">
    <property type="entry name" value="PNGase"/>
</dbReference>
<feature type="region of interest" description="Disordered" evidence="4">
    <location>
        <begin position="824"/>
        <end position="848"/>
    </location>
</feature>
<dbReference type="PROSITE" id="PS51352">
    <property type="entry name" value="THIOREDOXIN_2"/>
    <property type="match status" value="1"/>
</dbReference>
<dbReference type="OrthoDB" id="409136at2759"/>
<dbReference type="Gene3D" id="2.100.10.30">
    <property type="entry name" value="Jacalin-like lectin domain"/>
    <property type="match status" value="1"/>
</dbReference>
<keyword evidence="8" id="KW-1185">Reference proteome</keyword>
<dbReference type="SUPFAM" id="SSF52833">
    <property type="entry name" value="Thioredoxin-like"/>
    <property type="match status" value="1"/>
</dbReference>
<dbReference type="SUPFAM" id="SSF51101">
    <property type="entry name" value="Mannose-binding lectins"/>
    <property type="match status" value="1"/>
</dbReference>
<keyword evidence="2" id="KW-0479">Metal-binding</keyword>
<dbReference type="InterPro" id="IPR017937">
    <property type="entry name" value="Thioredoxin_CS"/>
</dbReference>
<gene>
    <name evidence="7" type="ORF">Esi_0144_0041</name>
</gene>
<feature type="region of interest" description="Disordered" evidence="4">
    <location>
        <begin position="653"/>
        <end position="696"/>
    </location>
</feature>
<evidence type="ECO:0000256" key="2">
    <source>
        <dbReference type="ARBA" id="ARBA00022723"/>
    </source>
</evidence>
<evidence type="ECO:0000259" key="5">
    <source>
        <dbReference type="PROSITE" id="PS51352"/>
    </source>
</evidence>
<dbReference type="GO" id="GO:0000224">
    <property type="term" value="F:peptide-N4-(N-acetyl-beta-glucosaminyl)asparagine amidase activity"/>
    <property type="evidence" value="ECO:0007669"/>
    <property type="project" value="TreeGrafter"/>
</dbReference>
<dbReference type="CDD" id="cd09302">
    <property type="entry name" value="Jacalin_like"/>
    <property type="match status" value="1"/>
</dbReference>
<dbReference type="PANTHER" id="PTHR12143">
    <property type="entry name" value="PEPTIDE N-GLYCANASE PNGASE -RELATED"/>
    <property type="match status" value="1"/>
</dbReference>
<dbReference type="GO" id="GO:0046872">
    <property type="term" value="F:metal ion binding"/>
    <property type="evidence" value="ECO:0007669"/>
    <property type="project" value="UniProtKB-KW"/>
</dbReference>
<dbReference type="InterPro" id="IPR036339">
    <property type="entry name" value="PUB-like_dom_sf"/>
</dbReference>
<feature type="region of interest" description="Disordered" evidence="4">
    <location>
        <begin position="1211"/>
        <end position="1234"/>
    </location>
</feature>
<dbReference type="CDD" id="cd02947">
    <property type="entry name" value="TRX_family"/>
    <property type="match status" value="1"/>
</dbReference>
<dbReference type="InterPro" id="IPR036249">
    <property type="entry name" value="Thioredoxin-like_sf"/>
</dbReference>
<dbReference type="Pfam" id="PF09409">
    <property type="entry name" value="PUB"/>
    <property type="match status" value="1"/>
</dbReference>
<dbReference type="Pfam" id="PF00085">
    <property type="entry name" value="Thioredoxin"/>
    <property type="match status" value="1"/>
</dbReference>
<dbReference type="InterPro" id="IPR036404">
    <property type="entry name" value="Jacalin-like_lectin_dom_sf"/>
</dbReference>
<comment type="similarity">
    <text evidence="1">Belongs to the transglutaminase-like superfamily. PNGase family.</text>
</comment>
<organism evidence="7 8">
    <name type="scientific">Ectocarpus siliculosus</name>
    <name type="common">Brown alga</name>
    <name type="synonym">Conferva siliculosa</name>
    <dbReference type="NCBI Taxonomy" id="2880"/>
    <lineage>
        <taxon>Eukaryota</taxon>
        <taxon>Sar</taxon>
        <taxon>Stramenopiles</taxon>
        <taxon>Ochrophyta</taxon>
        <taxon>PX clade</taxon>
        <taxon>Phaeophyceae</taxon>
        <taxon>Ectocarpales</taxon>
        <taxon>Ectocarpaceae</taxon>
        <taxon>Ectocarpus</taxon>
    </lineage>
</organism>
<dbReference type="GO" id="GO:0006516">
    <property type="term" value="P:glycoprotein catabolic process"/>
    <property type="evidence" value="ECO:0007669"/>
    <property type="project" value="TreeGrafter"/>
</dbReference>
<sequence length="1334" mass="138830">MSVREVSSAEFYQLSRRAEGKLLVTQFTATWCGPCRRIAPQYEALARRMPEVEFVKVYEHNSRDAIIASGVRSFPTFHFYVGGAKVDECRGANIAQVEQKANQHQAAASSAGGPVMVKLRFEREKPRESGEGFILVAQETDVEVHAAEGLEIFKFQVLSLTDIEAEEQSLAAGNSNTPIDSDADLTAALRKTGGGVYGNYPVIRVSKRSKAARGGASGGRASAGTAAGATAASKVDWEGCCSRTFYGFFGGRPVIQPAYVIREETLLPEGDLSPLQKKKAGPEAILLVCKACAENCFVPGRAGPSAAISTAAAFVCQSKEACGKGYGSDLFSGRADAGAEVLPPGSPAAVAAEAAAAGAADKVYYAARGLPPATTNNSDNPEMADMRRQIASGMRGALAYEDGALQAKARAVLPTEGGSVVEKGAEMAAAGGLSEEEGLARALLSWFKKDFFKWTNKPPCSGCGARGACMQGKGGCAPTPEEASSKASVVELYFCKECGAQTRYPRYNDPAKLLETRNGRCGEWANCFTLMCRAVGLEARCARDWTDHVWTEIWIPARNAWVHADACENKLDKPLMYEQGWNKRLSYVVAFGKDGAVDVTRRYTRRWLQVLSRRNLVPEKWLAGVIGSHSAARTGTIVARFAEEQRELERYESMRCDGDGLDNEEKEGRQSGDAEWIASRGEGGGPAGAAGGSPRAAAAASPFTGVPMAVLQPGGGLALCVAAVVERSGDASVLVGGATVCRLSGGGRVHRGAVCVAAVSATTGVLLGANTFVLGSEADSAAAAWLDGLPDGAVVAVATATGGQRKDQAGLGSGLTEAMLTQLFGEGSPDTDDDDGKSKPPDDDSTPTAIAVVGLKKGPTGARRWARRQHRGEDGGGGRCALYTEILLPPPASGRAAAVQVELQDKLSLCPLRSLPAEGDAAAATTTPSAVAVSASARGTCRRAGEPTVSMGPAVDLVDCPGWTTVLQVPGDMAGAGSADDAEKEEVSAVPPVGWVVTTVHPAVGGTHEDTEEFDDGPVGCPAFVMGGSPVALTADGSAPPFLPAGRVREIVGWSGDAVNGVQVVYDVQGDAVRGPKRMGDHGLYRQSNFVLDVEGGEVLTEISVKAGAIVDSVRVRTNKGREKTWGGAGGHLQRTWHVPTGSSFLGFHGGVGGHVHSLGVTLAERGGQAAGASGESSLALDPVVKTNLYAADRVARACAQFLAFNAPPPGGGEAGRSAAASSPAPRTPPPPPPALEEVVTALETMRKYADNLLASPLDPKVSRIRLANGFFDRKIGRLAGGGGVVRAMGFELADEGGRMHYVFRRQGGGGGLGGLRRARQTLIDLAAALTSPV</sequence>
<name>D7FKH8_ECTSI</name>
<dbReference type="InterPro" id="IPR018997">
    <property type="entry name" value="PUB_domain"/>
</dbReference>
<dbReference type="InterPro" id="IPR038765">
    <property type="entry name" value="Papain-like_cys_pep_sf"/>
</dbReference>
<dbReference type="Gene3D" id="3.10.620.30">
    <property type="match status" value="1"/>
</dbReference>
<dbReference type="Gene3D" id="3.40.30.10">
    <property type="entry name" value="Glutaredoxin"/>
    <property type="match status" value="1"/>
</dbReference>
<dbReference type="PROSITE" id="PS00194">
    <property type="entry name" value="THIOREDOXIN_1"/>
    <property type="match status" value="1"/>
</dbReference>
<dbReference type="EMBL" id="FN649751">
    <property type="protein sequence ID" value="CBJ29380.1"/>
    <property type="molecule type" value="Genomic_DNA"/>
</dbReference>
<dbReference type="eggNOG" id="KOG0909">
    <property type="taxonomic scope" value="Eukaryota"/>
</dbReference>
<keyword evidence="3" id="KW-0862">Zinc</keyword>
<dbReference type="Gene3D" id="1.20.58.2190">
    <property type="match status" value="1"/>
</dbReference>
<dbReference type="SMART" id="SM00460">
    <property type="entry name" value="TGc"/>
    <property type="match status" value="1"/>
</dbReference>
<dbReference type="PANTHER" id="PTHR12143:SF19">
    <property type="entry name" value="PEPTIDE-N(4)-(N-ACETYL-BETA-GLUCOSAMINYL)ASPARAGINE AMIDASE"/>
    <property type="match status" value="1"/>
</dbReference>
<dbReference type="Proteomes" id="UP000002630">
    <property type="component" value="Linkage Group LG26"/>
</dbReference>
<dbReference type="InParanoid" id="D7FKH8"/>
<reference evidence="7 8" key="1">
    <citation type="journal article" date="2010" name="Nature">
        <title>The Ectocarpus genome and the independent evolution of multicellularity in brown algae.</title>
        <authorList>
            <person name="Cock J.M."/>
            <person name="Sterck L."/>
            <person name="Rouze P."/>
            <person name="Scornet D."/>
            <person name="Allen A.E."/>
            <person name="Amoutzias G."/>
            <person name="Anthouard V."/>
            <person name="Artiguenave F."/>
            <person name="Aury J.M."/>
            <person name="Badger J.H."/>
            <person name="Beszteri B."/>
            <person name="Billiau K."/>
            <person name="Bonnet E."/>
            <person name="Bothwell J.H."/>
            <person name="Bowler C."/>
            <person name="Boyen C."/>
            <person name="Brownlee C."/>
            <person name="Carrano C.J."/>
            <person name="Charrier B."/>
            <person name="Cho G.Y."/>
            <person name="Coelho S.M."/>
            <person name="Collen J."/>
            <person name="Corre E."/>
            <person name="Da Silva C."/>
            <person name="Delage L."/>
            <person name="Delaroque N."/>
            <person name="Dittami S.M."/>
            <person name="Doulbeau S."/>
            <person name="Elias M."/>
            <person name="Farnham G."/>
            <person name="Gachon C.M."/>
            <person name="Gschloessl B."/>
            <person name="Heesch S."/>
            <person name="Jabbari K."/>
            <person name="Jubin C."/>
            <person name="Kawai H."/>
            <person name="Kimura K."/>
            <person name="Kloareg B."/>
            <person name="Kupper F.C."/>
            <person name="Lang D."/>
            <person name="Le Bail A."/>
            <person name="Leblanc C."/>
            <person name="Lerouge P."/>
            <person name="Lohr M."/>
            <person name="Lopez P.J."/>
            <person name="Martens C."/>
            <person name="Maumus F."/>
            <person name="Michel G."/>
            <person name="Miranda-Saavedra D."/>
            <person name="Morales J."/>
            <person name="Moreau H."/>
            <person name="Motomura T."/>
            <person name="Nagasato C."/>
            <person name="Napoli C.A."/>
            <person name="Nelson D.R."/>
            <person name="Nyvall-Collen P."/>
            <person name="Peters A.F."/>
            <person name="Pommier C."/>
            <person name="Potin P."/>
            <person name="Poulain J."/>
            <person name="Quesneville H."/>
            <person name="Read B."/>
            <person name="Rensing S.A."/>
            <person name="Ritter A."/>
            <person name="Rousvoal S."/>
            <person name="Samanta M."/>
            <person name="Samson G."/>
            <person name="Schroeder D.C."/>
            <person name="Segurens B."/>
            <person name="Strittmatter M."/>
            <person name="Tonon T."/>
            <person name="Tregear J.W."/>
            <person name="Valentin K."/>
            <person name="von Dassow P."/>
            <person name="Yamagishi T."/>
            <person name="Van de Peer Y."/>
            <person name="Wincker P."/>
        </authorList>
    </citation>
    <scope>NUCLEOTIDE SEQUENCE [LARGE SCALE GENOMIC DNA]</scope>
    <source>
        <strain evidence="8">Ec32 / CCAP1310/4</strain>
    </source>
</reference>
<evidence type="ECO:0000313" key="7">
    <source>
        <dbReference type="EMBL" id="CBJ29380.1"/>
    </source>
</evidence>
<dbReference type="InterPro" id="IPR013766">
    <property type="entry name" value="Thioredoxin_domain"/>
</dbReference>
<protein>
    <submittedName>
        <fullName evidence="7">Peptide n-glycanase, putative</fullName>
    </submittedName>
</protein>
<dbReference type="STRING" id="2880.D7FKH8"/>
<feature type="compositionally biased region" description="Gly residues" evidence="4">
    <location>
        <begin position="681"/>
        <end position="691"/>
    </location>
</feature>
<dbReference type="InterPro" id="IPR001229">
    <property type="entry name" value="Jacalin-like_lectin_dom"/>
</dbReference>